<feature type="compositionally biased region" description="Low complexity" evidence="2">
    <location>
        <begin position="231"/>
        <end position="240"/>
    </location>
</feature>
<dbReference type="OrthoDB" id="7763451at2759"/>
<dbReference type="Pfam" id="PF00076">
    <property type="entry name" value="RRM_1"/>
    <property type="match status" value="1"/>
</dbReference>
<reference evidence="4 5" key="1">
    <citation type="journal article" date="2019" name="New Phytol.">
        <title>Comparative genomics reveals unique wood-decay strategies and fruiting body development in the Schizophyllaceae.</title>
        <authorList>
            <person name="Almasi E."/>
            <person name="Sahu N."/>
            <person name="Krizsan K."/>
            <person name="Balint B."/>
            <person name="Kovacs G.M."/>
            <person name="Kiss B."/>
            <person name="Cseklye J."/>
            <person name="Drula E."/>
            <person name="Henrissat B."/>
            <person name="Nagy I."/>
            <person name="Chovatia M."/>
            <person name="Adam C."/>
            <person name="LaButti K."/>
            <person name="Lipzen A."/>
            <person name="Riley R."/>
            <person name="Grigoriev I.V."/>
            <person name="Nagy L.G."/>
        </authorList>
    </citation>
    <scope>NUCLEOTIDE SEQUENCE [LARGE SCALE GENOMIC DNA]</scope>
    <source>
        <strain evidence="4 5">NL-1724</strain>
    </source>
</reference>
<accession>A0A550C8N6</accession>
<dbReference type="PANTHER" id="PTHR32343:SF10">
    <property type="entry name" value="RNA-BINDING REGION RNP-1 DOMAIN-CONTAINING PROTEIN"/>
    <property type="match status" value="1"/>
</dbReference>
<organism evidence="4 5">
    <name type="scientific">Schizophyllum amplum</name>
    <dbReference type="NCBI Taxonomy" id="97359"/>
    <lineage>
        <taxon>Eukaryota</taxon>
        <taxon>Fungi</taxon>
        <taxon>Dikarya</taxon>
        <taxon>Basidiomycota</taxon>
        <taxon>Agaricomycotina</taxon>
        <taxon>Agaricomycetes</taxon>
        <taxon>Agaricomycetidae</taxon>
        <taxon>Agaricales</taxon>
        <taxon>Schizophyllaceae</taxon>
        <taxon>Schizophyllum</taxon>
    </lineage>
</organism>
<gene>
    <name evidence="4" type="ORF">BD626DRAFT_571185</name>
</gene>
<dbReference type="AlphaFoldDB" id="A0A550C8N6"/>
<dbReference type="InterPro" id="IPR035979">
    <property type="entry name" value="RBD_domain_sf"/>
</dbReference>
<protein>
    <recommendedName>
        <fullName evidence="3">RRM domain-containing protein</fullName>
    </recommendedName>
</protein>
<sequence>MSDYTVNVSNLSPATTEETLKNFFSFCGSIKSVDHTGTTATVHFEKPSSVKTAVMLNGGTLDGSPLTVTADAEHPDAHDDPADGNLLTRRTSPAPQVLAAEYLAKGYTLSDQVLHRAIEIDQQRGISKKFLSYLQNIDKTLGEKTLGPEQTISGKAQTTVQAATQQAKTVDEQKGISKTLGGYYERALSSPFGQKVLAFYTQTSKQVLDIHEEAKRLQTENKPAAAPAPPTETAVEPNAV</sequence>
<dbReference type="GO" id="GO:0003723">
    <property type="term" value="F:RNA binding"/>
    <property type="evidence" value="ECO:0007669"/>
    <property type="project" value="UniProtKB-UniRule"/>
</dbReference>
<evidence type="ECO:0000259" key="3">
    <source>
        <dbReference type="PROSITE" id="PS50102"/>
    </source>
</evidence>
<keyword evidence="5" id="KW-1185">Reference proteome</keyword>
<evidence type="ECO:0000313" key="4">
    <source>
        <dbReference type="EMBL" id="TRM61157.1"/>
    </source>
</evidence>
<feature type="domain" description="RRM" evidence="3">
    <location>
        <begin position="4"/>
        <end position="73"/>
    </location>
</feature>
<dbReference type="SMART" id="SM00360">
    <property type="entry name" value="RRM"/>
    <property type="match status" value="1"/>
</dbReference>
<dbReference type="STRING" id="97359.A0A550C8N6"/>
<evidence type="ECO:0000313" key="5">
    <source>
        <dbReference type="Proteomes" id="UP000320762"/>
    </source>
</evidence>
<keyword evidence="1" id="KW-0694">RNA-binding</keyword>
<feature type="compositionally biased region" description="Basic and acidic residues" evidence="2">
    <location>
        <begin position="71"/>
        <end position="81"/>
    </location>
</feature>
<dbReference type="Gene3D" id="3.30.70.330">
    <property type="match status" value="1"/>
</dbReference>
<dbReference type="InterPro" id="IPR012677">
    <property type="entry name" value="Nucleotide-bd_a/b_plait_sf"/>
</dbReference>
<dbReference type="PANTHER" id="PTHR32343">
    <property type="entry name" value="SERINE/ARGININE-RICH SPLICING FACTOR"/>
    <property type="match status" value="1"/>
</dbReference>
<comment type="caution">
    <text evidence="4">The sequence shown here is derived from an EMBL/GenBank/DDBJ whole genome shotgun (WGS) entry which is preliminary data.</text>
</comment>
<proteinExistence type="predicted"/>
<dbReference type="SUPFAM" id="SSF54928">
    <property type="entry name" value="RNA-binding domain, RBD"/>
    <property type="match status" value="1"/>
</dbReference>
<dbReference type="EMBL" id="VDMD01000018">
    <property type="protein sequence ID" value="TRM61157.1"/>
    <property type="molecule type" value="Genomic_DNA"/>
</dbReference>
<dbReference type="InterPro" id="IPR000504">
    <property type="entry name" value="RRM_dom"/>
</dbReference>
<feature type="region of interest" description="Disordered" evidence="2">
    <location>
        <begin position="70"/>
        <end position="89"/>
    </location>
</feature>
<feature type="region of interest" description="Disordered" evidence="2">
    <location>
        <begin position="216"/>
        <end position="240"/>
    </location>
</feature>
<evidence type="ECO:0000256" key="2">
    <source>
        <dbReference type="SAM" id="MobiDB-lite"/>
    </source>
</evidence>
<name>A0A550C8N6_9AGAR</name>
<evidence type="ECO:0000256" key="1">
    <source>
        <dbReference type="PROSITE-ProRule" id="PRU00176"/>
    </source>
</evidence>
<dbReference type="Proteomes" id="UP000320762">
    <property type="component" value="Unassembled WGS sequence"/>
</dbReference>
<dbReference type="PROSITE" id="PS50102">
    <property type="entry name" value="RRM"/>
    <property type="match status" value="1"/>
</dbReference>